<evidence type="ECO:0000313" key="2">
    <source>
        <dbReference type="EMBL" id="KAG5197866.1"/>
    </source>
</evidence>
<dbReference type="Proteomes" id="UP000664991">
    <property type="component" value="Unassembled WGS sequence"/>
</dbReference>
<dbReference type="EMBL" id="JAEMGP010000019">
    <property type="protein sequence ID" value="KAG5197866.1"/>
    <property type="molecule type" value="Genomic_DNA"/>
</dbReference>
<accession>A0A835ZVN5</accession>
<comment type="caution">
    <text evidence="2">The sequence shown here is derived from an EMBL/GenBank/DDBJ whole genome shotgun (WGS) entry which is preliminary data.</text>
</comment>
<evidence type="ECO:0000313" key="3">
    <source>
        <dbReference type="Proteomes" id="UP000664991"/>
    </source>
</evidence>
<sequence>MRDRDDASRTRTALSRGLNGFTRWEQCLATPSPMNTRRCPRHGDIGKGKQGHAGEMLAGCLEIAPRLAAQTPSQHRPVEDVDSEQPEGSGSAVWLGIYRPFGARSDGVC</sequence>
<feature type="region of interest" description="Disordered" evidence="1">
    <location>
        <begin position="31"/>
        <end position="51"/>
    </location>
</feature>
<feature type="region of interest" description="Disordered" evidence="1">
    <location>
        <begin position="70"/>
        <end position="89"/>
    </location>
</feature>
<evidence type="ECO:0000256" key="1">
    <source>
        <dbReference type="SAM" id="MobiDB-lite"/>
    </source>
</evidence>
<organism evidence="2 3">
    <name type="scientific">Ovis aries</name>
    <name type="common">Sheep</name>
    <dbReference type="NCBI Taxonomy" id="9940"/>
    <lineage>
        <taxon>Eukaryota</taxon>
        <taxon>Metazoa</taxon>
        <taxon>Chordata</taxon>
        <taxon>Craniata</taxon>
        <taxon>Vertebrata</taxon>
        <taxon>Euteleostomi</taxon>
        <taxon>Mammalia</taxon>
        <taxon>Eutheria</taxon>
        <taxon>Laurasiatheria</taxon>
        <taxon>Artiodactyla</taxon>
        <taxon>Ruminantia</taxon>
        <taxon>Pecora</taxon>
        <taxon>Bovidae</taxon>
        <taxon>Caprinae</taxon>
        <taxon>Ovis</taxon>
    </lineage>
</organism>
<name>A0A835ZVN5_SHEEP</name>
<reference evidence="2 3" key="1">
    <citation type="submission" date="2020-12" db="EMBL/GenBank/DDBJ databases">
        <title>De novo assembly of Tibetan sheep genome.</title>
        <authorList>
            <person name="Li X."/>
        </authorList>
    </citation>
    <scope>NUCLEOTIDE SEQUENCE [LARGE SCALE GENOMIC DNA]</scope>
    <source>
        <tissue evidence="2">Heart</tissue>
    </source>
</reference>
<proteinExistence type="predicted"/>
<dbReference type="AlphaFoldDB" id="A0A835ZVN5"/>
<gene>
    <name evidence="2" type="ORF">JEQ12_008595</name>
</gene>
<protein>
    <submittedName>
        <fullName evidence="2">Uncharacterized protein</fullName>
    </submittedName>
</protein>